<keyword evidence="1 4" id="KW-0489">Methyltransferase</keyword>
<feature type="domain" description="Histidine-specific methyltransferase SAM-dependent" evidence="3">
    <location>
        <begin position="34"/>
        <end position="338"/>
    </location>
</feature>
<dbReference type="GO" id="GO:0052706">
    <property type="term" value="F:L-histidine N(alpha)-methyltransferase activity"/>
    <property type="evidence" value="ECO:0007669"/>
    <property type="project" value="UniProtKB-EC"/>
</dbReference>
<dbReference type="EC" id="2.1.1.44" evidence="4"/>
<dbReference type="EMBL" id="JAGQHS010000146">
    <property type="protein sequence ID" value="MCA9758144.1"/>
    <property type="molecule type" value="Genomic_DNA"/>
</dbReference>
<name>A0A956NJE2_UNCEI</name>
<evidence type="ECO:0000259" key="3">
    <source>
        <dbReference type="Pfam" id="PF10017"/>
    </source>
</evidence>
<sequence length="340" mass="36991">MTEWDRNDPASYDAAARGTAELEVSGTDIIGPVVRDGLTSTPKTLPPFLFYDAVGSGLFEKITKLPEYYPTRVERSILESRAGEIARMAISHAGRNVSVLELGAGSATKTQVLLRALVAEQGATTFLPADVSGAALDAAESRLARELPEVKVHPLLAAHPQALAAGRERDDALLVVFLGSSLGNYDEHSAIELLADIRATLGPTGSLLLGTDAVKPLDVLLPAYDDSKGVTASFNKNVLARINRELGGGFDLDRFGHVAVWNEELSRIEMHLESSVDQVVPIDDLGLEVAFEAKERIHTESSYKYDTARLDRMFSQAGLARECEFYDPEHWFRLTMARPA</sequence>
<dbReference type="Pfam" id="PF10017">
    <property type="entry name" value="Methyltransf_33"/>
    <property type="match status" value="1"/>
</dbReference>
<comment type="caution">
    <text evidence="4">The sequence shown here is derived from an EMBL/GenBank/DDBJ whole genome shotgun (WGS) entry which is preliminary data.</text>
</comment>
<evidence type="ECO:0000256" key="1">
    <source>
        <dbReference type="ARBA" id="ARBA00022603"/>
    </source>
</evidence>
<dbReference type="SUPFAM" id="SSF53335">
    <property type="entry name" value="S-adenosyl-L-methionine-dependent methyltransferases"/>
    <property type="match status" value="1"/>
</dbReference>
<dbReference type="Proteomes" id="UP000739538">
    <property type="component" value="Unassembled WGS sequence"/>
</dbReference>
<keyword evidence="2 4" id="KW-0808">Transferase</keyword>
<reference evidence="4" key="2">
    <citation type="journal article" date="2021" name="Microbiome">
        <title>Successional dynamics and alternative stable states in a saline activated sludge microbial community over 9 years.</title>
        <authorList>
            <person name="Wang Y."/>
            <person name="Ye J."/>
            <person name="Ju F."/>
            <person name="Liu L."/>
            <person name="Boyd J.A."/>
            <person name="Deng Y."/>
            <person name="Parks D.H."/>
            <person name="Jiang X."/>
            <person name="Yin X."/>
            <person name="Woodcroft B.J."/>
            <person name="Tyson G.W."/>
            <person name="Hugenholtz P."/>
            <person name="Polz M.F."/>
            <person name="Zhang T."/>
        </authorList>
    </citation>
    <scope>NUCLEOTIDE SEQUENCE</scope>
    <source>
        <strain evidence="4">HKST-UBA02</strain>
    </source>
</reference>
<dbReference type="PIRSF" id="PIRSF018005">
    <property type="entry name" value="UCP018005"/>
    <property type="match status" value="1"/>
</dbReference>
<dbReference type="InterPro" id="IPR035094">
    <property type="entry name" value="EgtD"/>
</dbReference>
<accession>A0A956NJE2</accession>
<dbReference type="AlphaFoldDB" id="A0A956NJE2"/>
<evidence type="ECO:0000313" key="5">
    <source>
        <dbReference type="Proteomes" id="UP000739538"/>
    </source>
</evidence>
<dbReference type="NCBIfam" id="TIGR03438">
    <property type="entry name" value="egtD_ergothio"/>
    <property type="match status" value="1"/>
</dbReference>
<evidence type="ECO:0000313" key="4">
    <source>
        <dbReference type="EMBL" id="MCA9758144.1"/>
    </source>
</evidence>
<proteinExistence type="predicted"/>
<gene>
    <name evidence="4" type="primary">egtD</name>
    <name evidence="4" type="ORF">KDA27_20285</name>
</gene>
<dbReference type="InterPro" id="IPR017804">
    <property type="entry name" value="MeTrfase_EgtD-like"/>
</dbReference>
<dbReference type="PANTHER" id="PTHR43397:SF1">
    <property type="entry name" value="ERGOTHIONEINE BIOSYNTHESIS PROTEIN 1"/>
    <property type="match status" value="1"/>
</dbReference>
<organism evidence="4 5">
    <name type="scientific">Eiseniibacteriota bacterium</name>
    <dbReference type="NCBI Taxonomy" id="2212470"/>
    <lineage>
        <taxon>Bacteria</taxon>
        <taxon>Candidatus Eiseniibacteriota</taxon>
    </lineage>
</organism>
<evidence type="ECO:0000256" key="2">
    <source>
        <dbReference type="ARBA" id="ARBA00022679"/>
    </source>
</evidence>
<protein>
    <submittedName>
        <fullName evidence="4">L-histidine N(Alpha)-methyltransferase</fullName>
        <ecNumber evidence="4">2.1.1.44</ecNumber>
    </submittedName>
</protein>
<dbReference type="InterPro" id="IPR019257">
    <property type="entry name" value="MeTrfase_dom"/>
</dbReference>
<dbReference type="Gene3D" id="3.40.50.150">
    <property type="entry name" value="Vaccinia Virus protein VP39"/>
    <property type="match status" value="1"/>
</dbReference>
<dbReference type="InterPro" id="IPR051128">
    <property type="entry name" value="EgtD_Methyltrsf_superfamily"/>
</dbReference>
<dbReference type="PANTHER" id="PTHR43397">
    <property type="entry name" value="ERGOTHIONEINE BIOSYNTHESIS PROTEIN 1"/>
    <property type="match status" value="1"/>
</dbReference>
<reference evidence="4" key="1">
    <citation type="submission" date="2020-04" db="EMBL/GenBank/DDBJ databases">
        <authorList>
            <person name="Zhang T."/>
        </authorList>
    </citation>
    <scope>NUCLEOTIDE SEQUENCE</scope>
    <source>
        <strain evidence="4">HKST-UBA02</strain>
    </source>
</reference>
<dbReference type="GO" id="GO:0032259">
    <property type="term" value="P:methylation"/>
    <property type="evidence" value="ECO:0007669"/>
    <property type="project" value="UniProtKB-KW"/>
</dbReference>
<dbReference type="InterPro" id="IPR029063">
    <property type="entry name" value="SAM-dependent_MTases_sf"/>
</dbReference>